<evidence type="ECO:0000259" key="4">
    <source>
        <dbReference type="Pfam" id="PF17173"/>
    </source>
</evidence>
<feature type="chain" id="PRO_5046654594" description="DUF5129 domain-containing protein" evidence="3">
    <location>
        <begin position="25"/>
        <end position="484"/>
    </location>
</feature>
<evidence type="ECO:0000256" key="3">
    <source>
        <dbReference type="SAM" id="SignalP"/>
    </source>
</evidence>
<keyword evidence="3" id="KW-0732">Signal</keyword>
<feature type="region of interest" description="Disordered" evidence="1">
    <location>
        <begin position="451"/>
        <end position="484"/>
    </location>
</feature>
<feature type="signal peptide" evidence="3">
    <location>
        <begin position="1"/>
        <end position="24"/>
    </location>
</feature>
<keyword evidence="6" id="KW-1185">Reference proteome</keyword>
<dbReference type="RefSeq" id="WP_345437559.1">
    <property type="nucleotide sequence ID" value="NZ_BAABKO010000002.1"/>
</dbReference>
<keyword evidence="2" id="KW-1133">Transmembrane helix</keyword>
<reference evidence="6" key="1">
    <citation type="journal article" date="2019" name="Int. J. Syst. Evol. Microbiol.">
        <title>The Global Catalogue of Microorganisms (GCM) 10K type strain sequencing project: providing services to taxonomists for standard genome sequencing and annotation.</title>
        <authorList>
            <consortium name="The Broad Institute Genomics Platform"/>
            <consortium name="The Broad Institute Genome Sequencing Center for Infectious Disease"/>
            <person name="Wu L."/>
            <person name="Ma J."/>
        </authorList>
    </citation>
    <scope>NUCLEOTIDE SEQUENCE [LARGE SCALE GENOMIC DNA]</scope>
    <source>
        <strain evidence="6">JCM 18537</strain>
    </source>
</reference>
<evidence type="ECO:0000313" key="5">
    <source>
        <dbReference type="EMBL" id="GAA4771562.1"/>
    </source>
</evidence>
<dbReference type="Gene3D" id="3.10.310.50">
    <property type="match status" value="1"/>
</dbReference>
<evidence type="ECO:0000256" key="2">
    <source>
        <dbReference type="SAM" id="Phobius"/>
    </source>
</evidence>
<sequence>MFRWTRAVLAAAMLVLLGAAPAQAVSTADGDLVVEDTAGTLYLPQIEEELAEVDFRVPTTVVLYTYRGAASDNMNELVLAYARDSHPEWISDDGQKWADGLFILALDPDGRQVGTYFGEDLAVAQSDQTAIQDAAKEEFASGRWTEGMIAGVESAADIVARPWYASPAVIGTAWVGGGAAAATGMIVLFVRASRRSRFAEQLERGTTHLTTVTMDLDTTELAARTLPAESPYAQRLEQRFADFSRRYHAAVEERNRLDGLVKKERSRSAAVRTATAFADETADMDFVDDAIVNAAALLTKAPTWEGAWAAQVAPVRDDLAAIPDLAQEEGAAELPSMQALTAFAATADTEIERLGAGLRDASLEPGDAMRALETLRERLSELLIEHSRAMISVYADDEAEREAMEEQFEQQRRTGRARSGSILDTVSAPGYYWSPVSFAAGYSAGVSEVETSRNASSSSFGGGSAIGYGSSGGSFSGSGSSSRF</sequence>
<dbReference type="InterPro" id="IPR033435">
    <property type="entry name" value="DUF5129"/>
</dbReference>
<keyword evidence="2" id="KW-0472">Membrane</keyword>
<evidence type="ECO:0000256" key="1">
    <source>
        <dbReference type="SAM" id="MobiDB-lite"/>
    </source>
</evidence>
<feature type="compositionally biased region" description="Gly residues" evidence="1">
    <location>
        <begin position="460"/>
        <end position="476"/>
    </location>
</feature>
<accession>A0ABP9A332</accession>
<proteinExistence type="predicted"/>
<gene>
    <name evidence="5" type="ORF">GCM10023351_14520</name>
</gene>
<keyword evidence="2" id="KW-0812">Transmembrane</keyword>
<name>A0ABP9A332_9MICO</name>
<feature type="domain" description="DUF5129" evidence="4">
    <location>
        <begin position="34"/>
        <end position="370"/>
    </location>
</feature>
<evidence type="ECO:0000313" key="6">
    <source>
        <dbReference type="Proteomes" id="UP001501645"/>
    </source>
</evidence>
<dbReference type="Pfam" id="PF17173">
    <property type="entry name" value="DUF5129"/>
    <property type="match status" value="1"/>
</dbReference>
<feature type="transmembrane region" description="Helical" evidence="2">
    <location>
        <begin position="168"/>
        <end position="190"/>
    </location>
</feature>
<comment type="caution">
    <text evidence="5">The sequence shown here is derived from an EMBL/GenBank/DDBJ whole genome shotgun (WGS) entry which is preliminary data.</text>
</comment>
<protein>
    <recommendedName>
        <fullName evidence="4">DUF5129 domain-containing protein</fullName>
    </recommendedName>
</protein>
<dbReference type="Proteomes" id="UP001501645">
    <property type="component" value="Unassembled WGS sequence"/>
</dbReference>
<dbReference type="EMBL" id="BAABKO010000002">
    <property type="protein sequence ID" value="GAA4771562.1"/>
    <property type="molecule type" value="Genomic_DNA"/>
</dbReference>
<organism evidence="5 6">
    <name type="scientific">Microbacterium gilvum</name>
    <dbReference type="NCBI Taxonomy" id="1336204"/>
    <lineage>
        <taxon>Bacteria</taxon>
        <taxon>Bacillati</taxon>
        <taxon>Actinomycetota</taxon>
        <taxon>Actinomycetes</taxon>
        <taxon>Micrococcales</taxon>
        <taxon>Microbacteriaceae</taxon>
        <taxon>Microbacterium</taxon>
    </lineage>
</organism>